<evidence type="ECO:0008006" key="3">
    <source>
        <dbReference type="Google" id="ProtNLM"/>
    </source>
</evidence>
<dbReference type="AlphaFoldDB" id="A0AAX6NDW1"/>
<comment type="caution">
    <text evidence="1">The sequence shown here is derived from an EMBL/GenBank/DDBJ whole genome shotgun (WGS) entry which is preliminary data.</text>
</comment>
<dbReference type="SUPFAM" id="SSF56731">
    <property type="entry name" value="DNA primase core"/>
    <property type="match status" value="1"/>
</dbReference>
<dbReference type="EMBL" id="JAPTGD010000002">
    <property type="protein sequence ID" value="MDU9693684.1"/>
    <property type="molecule type" value="Genomic_DNA"/>
</dbReference>
<gene>
    <name evidence="1" type="ORF">O0Q50_21135</name>
</gene>
<organism evidence="1 2">
    <name type="scientific">Priestia aryabhattai</name>
    <name type="common">Bacillus aryabhattai</name>
    <dbReference type="NCBI Taxonomy" id="412384"/>
    <lineage>
        <taxon>Bacteria</taxon>
        <taxon>Bacillati</taxon>
        <taxon>Bacillota</taxon>
        <taxon>Bacilli</taxon>
        <taxon>Bacillales</taxon>
        <taxon>Bacillaceae</taxon>
        <taxon>Priestia</taxon>
    </lineage>
</organism>
<dbReference type="InterPro" id="IPR037068">
    <property type="entry name" value="DNA_primase_core_N_sf"/>
</dbReference>
<dbReference type="RefSeq" id="WP_316910904.1">
    <property type="nucleotide sequence ID" value="NZ_JAPTGD010000002.1"/>
</dbReference>
<name>A0AAX6NDW1_PRIAR</name>
<evidence type="ECO:0000313" key="1">
    <source>
        <dbReference type="EMBL" id="MDU9693684.1"/>
    </source>
</evidence>
<evidence type="ECO:0000313" key="2">
    <source>
        <dbReference type="Proteomes" id="UP001269400"/>
    </source>
</evidence>
<reference evidence="1" key="1">
    <citation type="journal article" date="2022" name="J Environ Chem Eng">
        <title>Biodegradation of petroleum oil using a constructed nonpathogenic and heavy metal-tolerant bacterial consortium isolated from marine sponges.</title>
        <authorList>
            <person name="Dechsakulwatana C."/>
            <person name="Rungsihiranrut A."/>
            <person name="Muangchinda C."/>
            <person name="Ningthoujam R."/>
            <person name="Klankeo P."/>
            <person name="Pinyakong O."/>
        </authorList>
    </citation>
    <scope>NUCLEOTIDE SEQUENCE</scope>
    <source>
        <strain evidence="1">TL01-2</strain>
    </source>
</reference>
<accession>A0AAX6NDW1</accession>
<dbReference type="Gene3D" id="3.40.1360.10">
    <property type="match status" value="1"/>
</dbReference>
<proteinExistence type="predicted"/>
<sequence length="664" mass="77038">MTGKDFLKRFEASGIPLSAVYKVCVNAPEFDKEIFKKNAPGAFDYKGNLSTVFKDHQNTFATYCPFPEHQKKQTKGDAFVLHNKSHSFYCYGGCGSDRNIHLNVVQFVMCLILGVSPEVAVEFELSKIFFWPAVRFLVKNFEKELGMSLADVSKKAVYKEDVKQKILQATVDYYHFLATEIGKYSDKIDRYYLEERFFKYVYTKEEFQEHKINSKIGITPSSPDNDMLYKKLKKLKFSDKDILNARVCIKLDDGRIIDAYRNHAILPYTYGDRIIGLYGKNFNKNAKIKHKRLDGYYETPTSLQNIVNQEEFYFVEGDNTKEALKAILKKLGLYESLKQKPILNTMGSKGFKDEHAVILENYRKADPKKLKTGYSIFDPDDAGRKGTLSVGRKLQNISKIKIMVIRMPVLEKNGKPWYLDVNDLFEAYQENAGVIFEKLKKNAISLDAFTLLYFLEEEGIEDYADARIALSRHAQYLDYVPKEERLFIIEELLNLLVPVFEGEINRTELRKDLKELLMDRPVLKRTESTIPEDEEEALKELDLGLDEDEETIEEDDLEDVGPIGPAIPAIEGFEVFETVPSSPLWMITQDEEFYKQHKEKMVGLLFVNKLERMEEEIPNGTKMVLYDDSFNKDDFNSISKFETFKFHFEEDEKGVLQTIYERKK</sequence>
<protein>
    <recommendedName>
        <fullName evidence="3">Zinc finger CHC2-type domain-containing protein</fullName>
    </recommendedName>
</protein>
<dbReference type="Gene3D" id="3.90.980.10">
    <property type="entry name" value="DNA primase, catalytic core, N-terminal domain"/>
    <property type="match status" value="1"/>
</dbReference>
<reference evidence="1" key="2">
    <citation type="submission" date="2022-12" db="EMBL/GenBank/DDBJ databases">
        <authorList>
            <person name="Dechsakulwatana C."/>
            <person name="Rungsihiranrut A."/>
            <person name="Muangchinda C."/>
            <person name="Ningthoujam R."/>
            <person name="Klankeo P."/>
            <person name="Pinyakong O."/>
        </authorList>
    </citation>
    <scope>NUCLEOTIDE SEQUENCE</scope>
    <source>
        <strain evidence="1">TL01-2</strain>
    </source>
</reference>
<dbReference type="Proteomes" id="UP001269400">
    <property type="component" value="Unassembled WGS sequence"/>
</dbReference>